<feature type="transmembrane region" description="Helical" evidence="6">
    <location>
        <begin position="49"/>
        <end position="74"/>
    </location>
</feature>
<feature type="transmembrane region" description="Helical" evidence="6">
    <location>
        <begin position="20"/>
        <end position="37"/>
    </location>
</feature>
<organism evidence="7 8">
    <name type="scientific">Candidatus Nitrosocosmicus oleophilus</name>
    <dbReference type="NCBI Taxonomy" id="1353260"/>
    <lineage>
        <taxon>Archaea</taxon>
        <taxon>Nitrososphaerota</taxon>
        <taxon>Nitrososphaeria</taxon>
        <taxon>Nitrososphaerales</taxon>
        <taxon>Nitrososphaeraceae</taxon>
        <taxon>Candidatus Nitrosocosmicus</taxon>
    </lineage>
</organism>
<dbReference type="PANTHER" id="PTHR10283:SF82">
    <property type="entry name" value="SOLUTE CARRIER FAMILY 13 MEMBER 2"/>
    <property type="match status" value="1"/>
</dbReference>
<dbReference type="PROSITE" id="PS01271">
    <property type="entry name" value="NA_SULFATE"/>
    <property type="match status" value="1"/>
</dbReference>
<evidence type="ECO:0000256" key="5">
    <source>
        <dbReference type="ARBA" id="ARBA00023136"/>
    </source>
</evidence>
<reference evidence="8" key="1">
    <citation type="submission" date="2015-10" db="EMBL/GenBank/DDBJ databases">
        <title>Niche specialization of a soil ammonia-oxidizing archaeon, Candidatus Nitrosocosmicus oleophilus.</title>
        <authorList>
            <person name="Jung M.-Y."/>
            <person name="Rhee S.-K."/>
        </authorList>
    </citation>
    <scope>NUCLEOTIDE SEQUENCE [LARGE SCALE GENOMIC DNA]</scope>
    <source>
        <strain evidence="8">MY3</strain>
    </source>
</reference>
<dbReference type="Pfam" id="PF00939">
    <property type="entry name" value="Na_sulph_symp"/>
    <property type="match status" value="1"/>
</dbReference>
<dbReference type="GO" id="GO:0005886">
    <property type="term" value="C:plasma membrane"/>
    <property type="evidence" value="ECO:0007669"/>
    <property type="project" value="TreeGrafter"/>
</dbReference>
<feature type="transmembrane region" description="Helical" evidence="6">
    <location>
        <begin position="343"/>
        <end position="366"/>
    </location>
</feature>
<feature type="transmembrane region" description="Helical" evidence="6">
    <location>
        <begin position="94"/>
        <end position="112"/>
    </location>
</feature>
<gene>
    <name evidence="7" type="primary">sdcS_2</name>
    <name evidence="7" type="ORF">NMY3_02488</name>
</gene>
<dbReference type="GO" id="GO:0015141">
    <property type="term" value="F:succinate transmembrane transporter activity"/>
    <property type="evidence" value="ECO:0007669"/>
    <property type="project" value="UniProtKB-ARBA"/>
</dbReference>
<keyword evidence="4 6" id="KW-1133">Transmembrane helix</keyword>
<keyword evidence="3 6" id="KW-0812">Transmembrane</keyword>
<evidence type="ECO:0000313" key="8">
    <source>
        <dbReference type="Proteomes" id="UP000058925"/>
    </source>
</evidence>
<feature type="transmembrane region" description="Helical" evidence="6">
    <location>
        <begin position="225"/>
        <end position="247"/>
    </location>
</feature>
<dbReference type="EMBL" id="CP012850">
    <property type="protein sequence ID" value="ALI36680.1"/>
    <property type="molecule type" value="Genomic_DNA"/>
</dbReference>
<keyword evidence="8" id="KW-1185">Reference proteome</keyword>
<evidence type="ECO:0000256" key="1">
    <source>
        <dbReference type="ARBA" id="ARBA00004141"/>
    </source>
</evidence>
<name>A0A654M139_9ARCH</name>
<dbReference type="InterPro" id="IPR001898">
    <property type="entry name" value="SLC13A/DASS"/>
</dbReference>
<feature type="transmembrane region" description="Helical" evidence="6">
    <location>
        <begin position="399"/>
        <end position="415"/>
    </location>
</feature>
<comment type="subcellular location">
    <subcellularLocation>
        <location evidence="1">Membrane</location>
        <topology evidence="1">Multi-pass membrane protein</topology>
    </subcellularLocation>
</comment>
<dbReference type="KEGG" id="taa:NMY3_02488"/>
<evidence type="ECO:0000256" key="2">
    <source>
        <dbReference type="ARBA" id="ARBA00022448"/>
    </source>
</evidence>
<dbReference type="AlphaFoldDB" id="A0A654M139"/>
<feature type="transmembrane region" description="Helical" evidence="6">
    <location>
        <begin position="305"/>
        <end position="322"/>
    </location>
</feature>
<dbReference type="NCBIfam" id="TIGR00785">
    <property type="entry name" value="dass"/>
    <property type="match status" value="1"/>
</dbReference>
<proteinExistence type="predicted"/>
<evidence type="ECO:0000256" key="3">
    <source>
        <dbReference type="ARBA" id="ARBA00022692"/>
    </source>
</evidence>
<feature type="transmembrane region" description="Helical" evidence="6">
    <location>
        <begin position="372"/>
        <end position="392"/>
    </location>
</feature>
<feature type="transmembrane region" description="Helical" evidence="6">
    <location>
        <begin position="421"/>
        <end position="441"/>
    </location>
</feature>
<dbReference type="InterPro" id="IPR031312">
    <property type="entry name" value="Na/sul_symport_CS"/>
</dbReference>
<keyword evidence="2" id="KW-0813">Transport</keyword>
<feature type="transmembrane region" description="Helical" evidence="6">
    <location>
        <begin position="153"/>
        <end position="172"/>
    </location>
</feature>
<feature type="transmembrane region" description="Helical" evidence="6">
    <location>
        <begin position="462"/>
        <end position="484"/>
    </location>
</feature>
<protein>
    <submittedName>
        <fullName evidence="7">Sodium-dependent dicarboxylate transporter SdcS</fullName>
    </submittedName>
</protein>
<evidence type="ECO:0000256" key="6">
    <source>
        <dbReference type="SAM" id="Phobius"/>
    </source>
</evidence>
<evidence type="ECO:0000256" key="4">
    <source>
        <dbReference type="ARBA" id="ARBA00022989"/>
    </source>
</evidence>
<accession>A0A654M139</accession>
<sequence length="489" mass="52834">MLAWMQNSHSTPSAKLGKTKLFGLILGPVLFLIFLVSPAPEGLPEQGKLVAGITLWLVVWWVTEAVSIYATALLPLALFPITGVLSLRVVGAEYMSPIIILLLGMCLVVLAVEKSGLQRKIAFGIISIFGYSPKRIILGFMICTALISTVIMSTTVAILIIPMVFSILSLLSDNGIKVSTKFKVMLLLGVAFSSSIGSITTLIASPPNLMYAEIVHELFDKTITFGAWSSVAAPLAFTMLMISIIYFTSQVRKEQMDEMLIKKIIVAEKEKLGKITGEQKASLIILIFVLVLMFAAPYWAGDDSYIETAVIAILGGVSLFVIPKNRTEKFLNWSDVQKVPLGVLFILGAGISLSLAFTTSGLADYLGTKLSVLSILPFPVIVIIIVSITMIIGNTMSNTATAAIFIPVVASMASINHWPPLPFLAAITLSSSLAFLLPMGTPPNALVYEKGKIQINEMIKNGIVLTVFAIIMISVFTIFLYPLLLPDIS</sequence>
<feature type="transmembrane region" description="Helical" evidence="6">
    <location>
        <begin position="184"/>
        <end position="205"/>
    </location>
</feature>
<evidence type="ECO:0000313" key="7">
    <source>
        <dbReference type="EMBL" id="ALI36680.1"/>
    </source>
</evidence>
<feature type="transmembrane region" description="Helical" evidence="6">
    <location>
        <begin position="281"/>
        <end position="299"/>
    </location>
</feature>
<dbReference type="PANTHER" id="PTHR10283">
    <property type="entry name" value="SOLUTE CARRIER FAMILY 13 MEMBER"/>
    <property type="match status" value="1"/>
</dbReference>
<keyword evidence="5 6" id="KW-0472">Membrane</keyword>
<dbReference type="Proteomes" id="UP000058925">
    <property type="component" value="Chromosome"/>
</dbReference>